<evidence type="ECO:0000256" key="3">
    <source>
        <dbReference type="ARBA" id="ARBA00023274"/>
    </source>
</evidence>
<dbReference type="Pfam" id="PF01655">
    <property type="entry name" value="Ribosomal_L32e"/>
    <property type="match status" value="1"/>
</dbReference>
<protein>
    <submittedName>
        <fullName evidence="4">Uncharacterized protein</fullName>
    </submittedName>
</protein>
<comment type="caution">
    <text evidence="4">The sequence shown here is derived from an EMBL/GenBank/DDBJ whole genome shotgun (WGS) entry which is preliminary data.</text>
</comment>
<dbReference type="PANTHER" id="PTHR23413">
    <property type="entry name" value="60S RIBOSOMAL PROTEIN L32 AND DNA-DIRECTED RNA POLYMERASE II, SUBUNIT N"/>
    <property type="match status" value="1"/>
</dbReference>
<dbReference type="GO" id="GO:0022625">
    <property type="term" value="C:cytosolic large ribosomal subunit"/>
    <property type="evidence" value="ECO:0007669"/>
    <property type="project" value="TreeGrafter"/>
</dbReference>
<gene>
    <name evidence="4" type="ORF">B9Q04_18455</name>
</gene>
<name>A0A2R6C540_9ARCH</name>
<dbReference type="InterPro" id="IPR001515">
    <property type="entry name" value="Ribosomal_eL32"/>
</dbReference>
<dbReference type="Proteomes" id="UP000242015">
    <property type="component" value="Unassembled WGS sequence"/>
</dbReference>
<dbReference type="GO" id="GO:0003735">
    <property type="term" value="F:structural constituent of ribosome"/>
    <property type="evidence" value="ECO:0007669"/>
    <property type="project" value="InterPro"/>
</dbReference>
<dbReference type="AlphaFoldDB" id="A0A2R6C540"/>
<dbReference type="GO" id="GO:0006412">
    <property type="term" value="P:translation"/>
    <property type="evidence" value="ECO:0007669"/>
    <property type="project" value="InterPro"/>
</dbReference>
<proteinExistence type="inferred from homology"/>
<reference evidence="4 5" key="1">
    <citation type="submission" date="2017-04" db="EMBL/GenBank/DDBJ databases">
        <title>Novel microbial lineages endemic to geothermal iron-oxide mats fill important gaps in the evolutionary history of Archaea.</title>
        <authorList>
            <person name="Jay Z.J."/>
            <person name="Beam J.P."/>
            <person name="Dlakic M."/>
            <person name="Rusch D.B."/>
            <person name="Kozubal M.A."/>
            <person name="Inskeep W.P."/>
        </authorList>
    </citation>
    <scope>NUCLEOTIDE SEQUENCE [LARGE SCALE GENOMIC DNA]</scope>
    <source>
        <strain evidence="4">BE_D</strain>
    </source>
</reference>
<keyword evidence="2" id="KW-0689">Ribosomal protein</keyword>
<evidence type="ECO:0000256" key="2">
    <source>
        <dbReference type="ARBA" id="ARBA00022980"/>
    </source>
</evidence>
<organism evidence="4 5">
    <name type="scientific">Candidatus Marsarchaeota G2 archaeon BE_D</name>
    <dbReference type="NCBI Taxonomy" id="1978158"/>
    <lineage>
        <taxon>Archaea</taxon>
        <taxon>Candidatus Marsarchaeota</taxon>
        <taxon>Candidatus Marsarchaeota group 2</taxon>
    </lineage>
</organism>
<dbReference type="SUPFAM" id="SSF52042">
    <property type="entry name" value="Ribosomal protein L32e"/>
    <property type="match status" value="1"/>
</dbReference>
<dbReference type="EMBL" id="NEXF01000640">
    <property type="protein sequence ID" value="PSO05974.1"/>
    <property type="molecule type" value="Genomic_DNA"/>
</dbReference>
<evidence type="ECO:0000256" key="1">
    <source>
        <dbReference type="ARBA" id="ARBA00008431"/>
    </source>
</evidence>
<dbReference type="SMART" id="SM01393">
    <property type="entry name" value="Ribosomal_L32e"/>
    <property type="match status" value="1"/>
</dbReference>
<comment type="similarity">
    <text evidence="1">Belongs to the eukaryotic ribosomal protein eL32 family.</text>
</comment>
<dbReference type="InterPro" id="IPR036351">
    <property type="entry name" value="Ribosomal_eL32_sf"/>
</dbReference>
<evidence type="ECO:0000313" key="5">
    <source>
        <dbReference type="Proteomes" id="UP000242015"/>
    </source>
</evidence>
<keyword evidence="3" id="KW-0687">Ribonucleoprotein</keyword>
<evidence type="ECO:0000313" key="4">
    <source>
        <dbReference type="EMBL" id="PSO05974.1"/>
    </source>
</evidence>
<accession>A0A2R6C540</accession>
<dbReference type="PANTHER" id="PTHR23413:SF1">
    <property type="entry name" value="RIBOSOMAL PROTEIN L32"/>
    <property type="match status" value="1"/>
</dbReference>
<dbReference type="CDD" id="cd00513">
    <property type="entry name" value="Ribosomal_L32_L32e"/>
    <property type="match status" value="1"/>
</dbReference>
<sequence>MIRVTTSKVRKLKTEIPSFPRPYHWVRVRLGVSWRKPRGIDNKLRHAFKGYPPTVNIGYRTPRQMRGLHPRGLIPTRVSSIAELELVDPSKQCVIIASNVGAQKFARIEAAASQKGVYVVNGKQKKQDLDNVNKEGE</sequence>